<dbReference type="InterPro" id="IPR023198">
    <property type="entry name" value="PGP-like_dom2"/>
</dbReference>
<reference evidence="1 2" key="2">
    <citation type="submission" date="2008-10" db="EMBL/GenBank/DDBJ databases">
        <authorList>
            <person name="Fulton L."/>
            <person name="Clifton S."/>
            <person name="Fulton B."/>
            <person name="Xu J."/>
            <person name="Minx P."/>
            <person name="Pepin K.H."/>
            <person name="Johnson M."/>
            <person name="Thiruvilangam P."/>
            <person name="Bhonagiri V."/>
            <person name="Nash W.E."/>
            <person name="Mardis E.R."/>
            <person name="Wilson R.K."/>
        </authorList>
    </citation>
    <scope>NUCLEOTIDE SEQUENCE [LARGE SCALE GENOMIC DNA]</scope>
    <source>
        <strain evidence="1 2">DSM 13279</strain>
    </source>
</reference>
<organism evidence="1 2">
    <name type="scientific">Collinsella stercoris DSM 13279</name>
    <dbReference type="NCBI Taxonomy" id="445975"/>
    <lineage>
        <taxon>Bacteria</taxon>
        <taxon>Bacillati</taxon>
        <taxon>Actinomycetota</taxon>
        <taxon>Coriobacteriia</taxon>
        <taxon>Coriobacteriales</taxon>
        <taxon>Coriobacteriaceae</taxon>
        <taxon>Collinsella</taxon>
    </lineage>
</organism>
<dbReference type="Pfam" id="PF13419">
    <property type="entry name" value="HAD_2"/>
    <property type="match status" value="1"/>
</dbReference>
<dbReference type="InterPro" id="IPR036412">
    <property type="entry name" value="HAD-like_sf"/>
</dbReference>
<dbReference type="STRING" id="445975.COLSTE_00763"/>
<evidence type="ECO:0000313" key="1">
    <source>
        <dbReference type="EMBL" id="EEA91029.1"/>
    </source>
</evidence>
<gene>
    <name evidence="1" type="ORF">COLSTE_00763</name>
</gene>
<dbReference type="Proteomes" id="UP000003560">
    <property type="component" value="Unassembled WGS sequence"/>
</dbReference>
<dbReference type="HOGENOM" id="CLU_045011_19_4_11"/>
<dbReference type="eggNOG" id="COG0546">
    <property type="taxonomic scope" value="Bacteria"/>
</dbReference>
<dbReference type="InterPro" id="IPR023214">
    <property type="entry name" value="HAD_sf"/>
</dbReference>
<dbReference type="InterPro" id="IPR041492">
    <property type="entry name" value="HAD_2"/>
</dbReference>
<dbReference type="EC" id="3.1.3.5" evidence="1"/>
<keyword evidence="1" id="KW-0378">Hydrolase</keyword>
<comment type="caution">
    <text evidence="1">The sequence shown here is derived from an EMBL/GenBank/DDBJ whole genome shotgun (WGS) entry which is preliminary data.</text>
</comment>
<dbReference type="SUPFAM" id="SSF56784">
    <property type="entry name" value="HAD-like"/>
    <property type="match status" value="1"/>
</dbReference>
<keyword evidence="2" id="KW-1185">Reference proteome</keyword>
<evidence type="ECO:0000313" key="2">
    <source>
        <dbReference type="Proteomes" id="UP000003560"/>
    </source>
</evidence>
<dbReference type="Gene3D" id="3.40.50.1000">
    <property type="entry name" value="HAD superfamily/HAD-like"/>
    <property type="match status" value="1"/>
</dbReference>
<dbReference type="GO" id="GO:0004713">
    <property type="term" value="F:protein tyrosine kinase activity"/>
    <property type="evidence" value="ECO:0007669"/>
    <property type="project" value="TreeGrafter"/>
</dbReference>
<dbReference type="GO" id="GO:0008253">
    <property type="term" value="F:5'-nucleotidase activity"/>
    <property type="evidence" value="ECO:0007669"/>
    <property type="project" value="UniProtKB-EC"/>
</dbReference>
<name>B6G9M2_9ACTN</name>
<accession>B6G9M2</accession>
<reference evidence="1 2" key="1">
    <citation type="submission" date="2008-10" db="EMBL/GenBank/DDBJ databases">
        <title>Draft genome sequence of Collinsella stercoris (DSM 13279).</title>
        <authorList>
            <person name="Sudarsanam P."/>
            <person name="Ley R."/>
            <person name="Guruge J."/>
            <person name="Turnbaugh P.J."/>
            <person name="Mahowald M."/>
            <person name="Liep D."/>
            <person name="Gordon J."/>
        </authorList>
    </citation>
    <scope>NUCLEOTIDE SEQUENCE [LARGE SCALE GENOMIC DNA]</scope>
    <source>
        <strain evidence="1 2">DSM 13279</strain>
    </source>
</reference>
<dbReference type="InterPro" id="IPR050155">
    <property type="entry name" value="HAD-like_hydrolase_sf"/>
</dbReference>
<dbReference type="GeneID" id="98003037"/>
<dbReference type="PANTHER" id="PTHR43434">
    <property type="entry name" value="PHOSPHOGLYCOLATE PHOSPHATASE"/>
    <property type="match status" value="1"/>
</dbReference>
<proteinExistence type="predicted"/>
<dbReference type="Gene3D" id="1.10.150.240">
    <property type="entry name" value="Putative phosphatase, domain 2"/>
    <property type="match status" value="1"/>
</dbReference>
<sequence length="272" mass="28003">MMGNEMMAGRKDDGGAVPALEVFRSEGRTGGASAGGGIASRGSGLTSDSDACGLFDPSLAARPVVLFDFDGTLANTQPAIMRVVSEVLARRDISLTEAQMLPLIGPPLEDGIRLVANVGEDEALRIAAEYRDLFARTVTATDIPLFPGTVALLDALAAAGKRMAVATSRLEASTAELVRDLGVTHFEAVCGRVPGVRQTKAESIAASLAALDVRPEDAVMVGDRMYDVLGAAELGIPCIGIYSGAAAPGEHEEAGAAAVCSDMFDVARVLGV</sequence>
<dbReference type="AlphaFoldDB" id="B6G9M2"/>
<dbReference type="RefSeq" id="WP_006720425.1">
    <property type="nucleotide sequence ID" value="NZ_CP085935.1"/>
</dbReference>
<dbReference type="PANTHER" id="PTHR43434:SF20">
    <property type="entry name" value="5'-NUCLEOTIDASE"/>
    <property type="match status" value="1"/>
</dbReference>
<dbReference type="EMBL" id="ABXJ01000043">
    <property type="protein sequence ID" value="EEA91029.1"/>
    <property type="molecule type" value="Genomic_DNA"/>
</dbReference>
<dbReference type="GO" id="GO:0005829">
    <property type="term" value="C:cytosol"/>
    <property type="evidence" value="ECO:0007669"/>
    <property type="project" value="TreeGrafter"/>
</dbReference>
<protein>
    <submittedName>
        <fullName evidence="1">5'-nucleotidase</fullName>
        <ecNumber evidence="1">3.1.3.5</ecNumber>
    </submittedName>
</protein>